<dbReference type="Proteomes" id="UP000008718">
    <property type="component" value="Chromosome"/>
</dbReference>
<dbReference type="EMBL" id="CP002345">
    <property type="protein sequence ID" value="ADQ80173.1"/>
    <property type="molecule type" value="Genomic_DNA"/>
</dbReference>
<gene>
    <name evidence="1" type="ordered locus">Palpr_2036</name>
</gene>
<keyword evidence="2" id="KW-1185">Reference proteome</keyword>
<protein>
    <submittedName>
        <fullName evidence="1">Uncharacterized protein</fullName>
    </submittedName>
</protein>
<name>E4T629_PALPW</name>
<reference evidence="1 2" key="2">
    <citation type="journal article" date="2011" name="Stand. Genomic Sci.">
        <title>Complete genome sequence of Paludibacter propionicigenes type strain (WB4).</title>
        <authorList>
            <person name="Gronow S."/>
            <person name="Munk C."/>
            <person name="Lapidus A."/>
            <person name="Nolan M."/>
            <person name="Lucas S."/>
            <person name="Hammon N."/>
            <person name="Deshpande S."/>
            <person name="Cheng J.F."/>
            <person name="Tapia R."/>
            <person name="Han C."/>
            <person name="Goodwin L."/>
            <person name="Pitluck S."/>
            <person name="Liolios K."/>
            <person name="Ivanova N."/>
            <person name="Mavromatis K."/>
            <person name="Mikhailova N."/>
            <person name="Pati A."/>
            <person name="Chen A."/>
            <person name="Palaniappan K."/>
            <person name="Land M."/>
            <person name="Hauser L."/>
            <person name="Chang Y.J."/>
            <person name="Jeffries C.D."/>
            <person name="Brambilla E."/>
            <person name="Rohde M."/>
            <person name="Goker M."/>
            <person name="Detter J.C."/>
            <person name="Woyke T."/>
            <person name="Bristow J."/>
            <person name="Eisen J.A."/>
            <person name="Markowitz V."/>
            <person name="Hugenholtz P."/>
            <person name="Kyrpides N.C."/>
            <person name="Klenk H.P."/>
        </authorList>
    </citation>
    <scope>NUCLEOTIDE SEQUENCE [LARGE SCALE GENOMIC DNA]</scope>
    <source>
        <strain evidence="2">DSM 17365 / JCM 13257 / WB4</strain>
    </source>
</reference>
<accession>E4T629</accession>
<dbReference type="KEGG" id="ppn:Palpr_2036"/>
<evidence type="ECO:0000313" key="1">
    <source>
        <dbReference type="EMBL" id="ADQ80173.1"/>
    </source>
</evidence>
<organism evidence="1 2">
    <name type="scientific">Paludibacter propionicigenes (strain DSM 17365 / JCM 13257 / WB4)</name>
    <dbReference type="NCBI Taxonomy" id="694427"/>
    <lineage>
        <taxon>Bacteria</taxon>
        <taxon>Pseudomonadati</taxon>
        <taxon>Bacteroidota</taxon>
        <taxon>Bacteroidia</taxon>
        <taxon>Bacteroidales</taxon>
        <taxon>Paludibacteraceae</taxon>
        <taxon>Paludibacter</taxon>
    </lineage>
</organism>
<sequence length="207" mass="25614">MVNRHYKYIATETRPEVLARIERKIEWVGHEFILFLRNMVEEWKTGKDLREVFPKLDEWAVSYLSYRKPRYQDPTFWDQFDWLTKEQIQKFIEKDRKEADEVFAFKEKPRSEFYDLLQSLTFKYYPEVQELDADGWIMFEVFMRDEYTNYELDFEHYDGFIKYGFGVDDLDLPYEEYNAKCAERWKEQREAELRQKEEENKTEEDGL</sequence>
<dbReference type="AlphaFoldDB" id="E4T629"/>
<reference key="1">
    <citation type="submission" date="2010-11" db="EMBL/GenBank/DDBJ databases">
        <title>The complete genome of Paludibacter propionicigenes DSM 17365.</title>
        <authorList>
            <consortium name="US DOE Joint Genome Institute (JGI-PGF)"/>
            <person name="Lucas S."/>
            <person name="Copeland A."/>
            <person name="Lapidus A."/>
            <person name="Bruce D."/>
            <person name="Goodwin L."/>
            <person name="Pitluck S."/>
            <person name="Kyrpides N."/>
            <person name="Mavromatis K."/>
            <person name="Ivanova N."/>
            <person name="Munk A.C."/>
            <person name="Brettin T."/>
            <person name="Detter J.C."/>
            <person name="Han C."/>
            <person name="Tapia R."/>
            <person name="Land M."/>
            <person name="Hauser L."/>
            <person name="Markowitz V."/>
            <person name="Cheng J.-F."/>
            <person name="Hugenholtz P."/>
            <person name="Woyke T."/>
            <person name="Wu D."/>
            <person name="Gronow S."/>
            <person name="Wellnitz S."/>
            <person name="Brambilla E."/>
            <person name="Klenk H.-P."/>
            <person name="Eisen J.A."/>
        </authorList>
    </citation>
    <scope>NUCLEOTIDE SEQUENCE</scope>
    <source>
        <strain>WB4</strain>
    </source>
</reference>
<dbReference type="HOGENOM" id="CLU_1325287_0_0_10"/>
<evidence type="ECO:0000313" key="2">
    <source>
        <dbReference type="Proteomes" id="UP000008718"/>
    </source>
</evidence>
<proteinExistence type="predicted"/>
<dbReference type="STRING" id="694427.Palpr_2036"/>